<dbReference type="RefSeq" id="XP_060321256.1">
    <property type="nucleotide sequence ID" value="XM_060466748.1"/>
</dbReference>
<accession>A0AA39IUX2</accession>
<dbReference type="AlphaFoldDB" id="A0AA39IUX2"/>
<dbReference type="EMBL" id="JAUEPS010000592">
    <property type="protein sequence ID" value="KAK0430211.1"/>
    <property type="molecule type" value="Genomic_DNA"/>
</dbReference>
<dbReference type="Proteomes" id="UP001175211">
    <property type="component" value="Unassembled WGS sequence"/>
</dbReference>
<evidence type="ECO:0000313" key="1">
    <source>
        <dbReference type="EMBL" id="KAK0430211.1"/>
    </source>
</evidence>
<dbReference type="SUPFAM" id="SSF46689">
    <property type="entry name" value="Homeodomain-like"/>
    <property type="match status" value="1"/>
</dbReference>
<feature type="non-terminal residue" evidence="1">
    <location>
        <position position="88"/>
    </location>
</feature>
<proteinExistence type="predicted"/>
<sequence>SDDLKMAALHLKWHGKDTDTEIQQIVGFHIRTLYRIQTHFCRTGDVAKAKVLGHGCPWSLVEADAAYLVSLSKRNPALFLDEYQKLSS</sequence>
<keyword evidence="2" id="KW-1185">Reference proteome</keyword>
<dbReference type="InterPro" id="IPR009057">
    <property type="entry name" value="Homeodomain-like_sf"/>
</dbReference>
<name>A0AA39IUX2_ARMTA</name>
<evidence type="ECO:0000313" key="2">
    <source>
        <dbReference type="Proteomes" id="UP001175211"/>
    </source>
</evidence>
<protein>
    <submittedName>
        <fullName evidence="1">Uncharacterized protein</fullName>
    </submittedName>
</protein>
<dbReference type="GeneID" id="85350296"/>
<reference evidence="1" key="1">
    <citation type="submission" date="2023-06" db="EMBL/GenBank/DDBJ databases">
        <authorList>
            <consortium name="Lawrence Berkeley National Laboratory"/>
            <person name="Ahrendt S."/>
            <person name="Sahu N."/>
            <person name="Indic B."/>
            <person name="Wong-Bajracharya J."/>
            <person name="Merenyi Z."/>
            <person name="Ke H.-M."/>
            <person name="Monk M."/>
            <person name="Kocsube S."/>
            <person name="Drula E."/>
            <person name="Lipzen A."/>
            <person name="Balint B."/>
            <person name="Henrissat B."/>
            <person name="Andreopoulos B."/>
            <person name="Martin F.M."/>
            <person name="Harder C.B."/>
            <person name="Rigling D."/>
            <person name="Ford K.L."/>
            <person name="Foster G.D."/>
            <person name="Pangilinan J."/>
            <person name="Papanicolaou A."/>
            <person name="Barry K."/>
            <person name="LaButti K."/>
            <person name="Viragh M."/>
            <person name="Koriabine M."/>
            <person name="Yan M."/>
            <person name="Riley R."/>
            <person name="Champramary S."/>
            <person name="Plett K.L."/>
            <person name="Tsai I.J."/>
            <person name="Slot J."/>
            <person name="Sipos G."/>
            <person name="Plett J."/>
            <person name="Nagy L.G."/>
            <person name="Grigoriev I.V."/>
        </authorList>
    </citation>
    <scope>NUCLEOTIDE SEQUENCE</scope>
    <source>
        <strain evidence="1">CCBAS 213</strain>
    </source>
</reference>
<feature type="non-terminal residue" evidence="1">
    <location>
        <position position="1"/>
    </location>
</feature>
<gene>
    <name evidence="1" type="ORF">EV420DRAFT_1253017</name>
</gene>
<organism evidence="1 2">
    <name type="scientific">Armillaria tabescens</name>
    <name type="common">Ringless honey mushroom</name>
    <name type="synonym">Agaricus tabescens</name>
    <dbReference type="NCBI Taxonomy" id="1929756"/>
    <lineage>
        <taxon>Eukaryota</taxon>
        <taxon>Fungi</taxon>
        <taxon>Dikarya</taxon>
        <taxon>Basidiomycota</taxon>
        <taxon>Agaricomycotina</taxon>
        <taxon>Agaricomycetes</taxon>
        <taxon>Agaricomycetidae</taxon>
        <taxon>Agaricales</taxon>
        <taxon>Marasmiineae</taxon>
        <taxon>Physalacriaceae</taxon>
        <taxon>Desarmillaria</taxon>
    </lineage>
</organism>
<comment type="caution">
    <text evidence="1">The sequence shown here is derived from an EMBL/GenBank/DDBJ whole genome shotgun (WGS) entry which is preliminary data.</text>
</comment>